<dbReference type="InterPro" id="IPR037883">
    <property type="entry name" value="Knr4/Smi1-like_sf"/>
</dbReference>
<dbReference type="Gene3D" id="3.40.1580.10">
    <property type="entry name" value="SMI1/KNR4-like"/>
    <property type="match status" value="1"/>
</dbReference>
<evidence type="ECO:0000313" key="1">
    <source>
        <dbReference type="EMBL" id="MBK1812160.1"/>
    </source>
</evidence>
<gene>
    <name evidence="1" type="ORF">JHL18_16175</name>
</gene>
<protein>
    <submittedName>
        <fullName evidence="1">SMI1/KNR4 family protein</fullName>
    </submittedName>
</protein>
<dbReference type="SUPFAM" id="SSF160631">
    <property type="entry name" value="SMI1/KNR4-like"/>
    <property type="match status" value="1"/>
</dbReference>
<organism evidence="1 2">
    <name type="scientific">Clostridium yunnanense</name>
    <dbReference type="NCBI Taxonomy" id="2800325"/>
    <lineage>
        <taxon>Bacteria</taxon>
        <taxon>Bacillati</taxon>
        <taxon>Bacillota</taxon>
        <taxon>Clostridia</taxon>
        <taxon>Eubacteriales</taxon>
        <taxon>Clostridiaceae</taxon>
        <taxon>Clostridium</taxon>
    </lineage>
</organism>
<name>A0ABS1ERX7_9CLOT</name>
<evidence type="ECO:0000313" key="2">
    <source>
        <dbReference type="Proteomes" id="UP000596739"/>
    </source>
</evidence>
<comment type="caution">
    <text evidence="1">The sequence shown here is derived from an EMBL/GenBank/DDBJ whole genome shotgun (WGS) entry which is preliminary data.</text>
</comment>
<dbReference type="Pfam" id="PF14567">
    <property type="entry name" value="SUKH_5"/>
    <property type="match status" value="1"/>
</dbReference>
<reference evidence="2" key="1">
    <citation type="submission" date="2021-01" db="EMBL/GenBank/DDBJ databases">
        <title>Genome public.</title>
        <authorList>
            <person name="Liu C."/>
            <person name="Sun Q."/>
        </authorList>
    </citation>
    <scope>NUCLEOTIDE SEQUENCE [LARGE SCALE GENOMIC DNA]</scope>
    <source>
        <strain evidence="2">YIM B02505</strain>
    </source>
</reference>
<sequence>MKADFYNKYFYELNEEQIELLKKLDITKENMCEYSYMADEQGNIDRPIADDIIDGIIKELEIAELPRSYIEYLKTYGDGGWGCIWIYGVYVSQNIYTKGKIESRMVDATLRYRESFSWSKEIICIAIGQICDGLIFCLDTSRMCNGECPVVVFNEQNMMFNEYATDFKEFVKKYITYGIACELKRFSESEEERSAIKLINGTGYKSCWFVAKGTTKEKLAEVLGLSRKKKMTWDEGIEFVNNVSNFNNHPVFITSKYDNKIYVIGNGLYKLADNPDKLLELGKLCKELCFYLTERNSETHCFAKISKGEVKRFYFYNEEKIINMGKITQIEKQLKMKFPSDFNEAFDGKHTQINEEHIIQIANKWSSENIKDYPYKDVLTGLI</sequence>
<dbReference type="RefSeq" id="WP_200271085.1">
    <property type="nucleotide sequence ID" value="NZ_JAENHN010000046.1"/>
</dbReference>
<proteinExistence type="predicted"/>
<keyword evidence="2" id="KW-1185">Reference proteome</keyword>
<dbReference type="Proteomes" id="UP000596739">
    <property type="component" value="Unassembled WGS sequence"/>
</dbReference>
<accession>A0ABS1ERX7</accession>
<dbReference type="EMBL" id="JAENHN010000046">
    <property type="protein sequence ID" value="MBK1812160.1"/>
    <property type="molecule type" value="Genomic_DNA"/>
</dbReference>